<proteinExistence type="inferred from homology"/>
<dbReference type="InterPro" id="IPR005946">
    <property type="entry name" value="Rib-P_diPkinase"/>
</dbReference>
<accession>A0A217EYL8</accession>
<dbReference type="Gene3D" id="3.40.50.2020">
    <property type="match status" value="2"/>
</dbReference>
<evidence type="ECO:0000256" key="2">
    <source>
        <dbReference type="ARBA" id="ARBA00022679"/>
    </source>
</evidence>
<dbReference type="AlphaFoldDB" id="A0A217EYL8"/>
<evidence type="ECO:0000256" key="3">
    <source>
        <dbReference type="ARBA" id="ARBA00022727"/>
    </source>
</evidence>
<dbReference type="InterPro" id="IPR029057">
    <property type="entry name" value="PRTase-like"/>
</dbReference>
<dbReference type="Pfam" id="PF00156">
    <property type="entry name" value="Pribosyltran"/>
    <property type="match status" value="1"/>
</dbReference>
<organism evidence="11 12">
    <name type="scientific">Croceicoccus marinus</name>
    <dbReference type="NCBI Taxonomy" id="450378"/>
    <lineage>
        <taxon>Bacteria</taxon>
        <taxon>Pseudomonadati</taxon>
        <taxon>Pseudomonadota</taxon>
        <taxon>Alphaproteobacteria</taxon>
        <taxon>Sphingomonadales</taxon>
        <taxon>Erythrobacteraceae</taxon>
        <taxon>Croceicoccus</taxon>
    </lineage>
</organism>
<dbReference type="RefSeq" id="WP_066850748.1">
    <property type="nucleotide sequence ID" value="NZ_CP019604.1"/>
</dbReference>
<feature type="domain" description="Phosphoribosyltransferase" evidence="9">
    <location>
        <begin position="139"/>
        <end position="241"/>
    </location>
</feature>
<dbReference type="Pfam" id="PF13793">
    <property type="entry name" value="Pribosyltran_N"/>
    <property type="match status" value="1"/>
</dbReference>
<feature type="domain" description="Ribose-phosphate pyrophosphokinase N-terminal" evidence="10">
    <location>
        <begin position="4"/>
        <end position="115"/>
    </location>
</feature>
<evidence type="ECO:0000256" key="6">
    <source>
        <dbReference type="ARBA" id="ARBA00022840"/>
    </source>
</evidence>
<keyword evidence="12" id="KW-1185">Reference proteome</keyword>
<dbReference type="EMBL" id="CP019604">
    <property type="protein sequence ID" value="ARU18217.1"/>
    <property type="molecule type" value="Genomic_DNA"/>
</dbReference>
<dbReference type="SUPFAM" id="SSF53271">
    <property type="entry name" value="PRTase-like"/>
    <property type="match status" value="2"/>
</dbReference>
<dbReference type="GO" id="GO:0005737">
    <property type="term" value="C:cytoplasm"/>
    <property type="evidence" value="ECO:0007669"/>
    <property type="project" value="TreeGrafter"/>
</dbReference>
<keyword evidence="3 8" id="KW-0545">Nucleotide biosynthesis</keyword>
<dbReference type="GO" id="GO:0006164">
    <property type="term" value="P:purine nucleotide biosynthetic process"/>
    <property type="evidence" value="ECO:0007669"/>
    <property type="project" value="TreeGrafter"/>
</dbReference>
<dbReference type="NCBIfam" id="NF005537">
    <property type="entry name" value="PRK07199.1"/>
    <property type="match status" value="1"/>
</dbReference>
<sequence length="315" mass="33846">MNPVLFSLSASPDMAAHLCAETGMELGEIVWRQFPDGESYVRLLSSVRERDVVLLCTLDRPDTKALALLFAADKAREMGARRVSLVAPYLAYMRQDKAFNEGEAVTSVTFARLLSRTFDALITVDPHLHRHSDLGAVYSIPAIAVQAAPAIAAWIRLEVSNPLLIGPDEESGQWVEEIAGLAGARYAVLRKERRGDYDVSISAANLPDLSNLTPVIIDDIASSARTMIEAVHILREAAAAAPIAIVVHPILAGDAFGKLQAAGNGRIVSTDTIAHPSNAISVVPQIAAALKAWRNETARPESSSVGRQRVNESPS</sequence>
<keyword evidence="4" id="KW-0547">Nucleotide-binding</keyword>
<evidence type="ECO:0000256" key="1">
    <source>
        <dbReference type="ARBA" id="ARBA00013247"/>
    </source>
</evidence>
<dbReference type="NCBIfam" id="TIGR01251">
    <property type="entry name" value="ribP_PPkin"/>
    <property type="match status" value="1"/>
</dbReference>
<dbReference type="GO" id="GO:0000287">
    <property type="term" value="F:magnesium ion binding"/>
    <property type="evidence" value="ECO:0007669"/>
    <property type="project" value="InterPro"/>
</dbReference>
<comment type="similarity">
    <text evidence="8">Belongs to the ribose-phosphate pyrophosphokinase family.</text>
</comment>
<dbReference type="PANTHER" id="PTHR10210">
    <property type="entry name" value="RIBOSE-PHOSPHATE DIPHOSPHOKINASE FAMILY MEMBER"/>
    <property type="match status" value="1"/>
</dbReference>
<evidence type="ECO:0000259" key="9">
    <source>
        <dbReference type="Pfam" id="PF00156"/>
    </source>
</evidence>
<dbReference type="GO" id="GO:0016301">
    <property type="term" value="F:kinase activity"/>
    <property type="evidence" value="ECO:0007669"/>
    <property type="project" value="UniProtKB-KW"/>
</dbReference>
<dbReference type="GO" id="GO:0005524">
    <property type="term" value="F:ATP binding"/>
    <property type="evidence" value="ECO:0007669"/>
    <property type="project" value="UniProtKB-KW"/>
</dbReference>
<dbReference type="OrthoDB" id="324294at2"/>
<evidence type="ECO:0000313" key="12">
    <source>
        <dbReference type="Proteomes" id="UP000195807"/>
    </source>
</evidence>
<keyword evidence="2" id="KW-0808">Transferase</keyword>
<geneLocation type="plasmid" evidence="12">
    <name>pcme4a9ii</name>
</geneLocation>
<keyword evidence="11" id="KW-0614">Plasmid</keyword>
<dbReference type="GO" id="GO:0004749">
    <property type="term" value="F:ribose phosphate diphosphokinase activity"/>
    <property type="evidence" value="ECO:0007669"/>
    <property type="project" value="UniProtKB-EC"/>
</dbReference>
<dbReference type="CDD" id="cd06223">
    <property type="entry name" value="PRTases_typeI"/>
    <property type="match status" value="1"/>
</dbReference>
<dbReference type="FunFam" id="3.40.50.2020:FF:000014">
    <property type="entry name" value="Ribose-phosphate pyrophosphokinase 1"/>
    <property type="match status" value="1"/>
</dbReference>
<comment type="catalytic activity">
    <reaction evidence="7">
        <text>D-ribose 5-phosphate + ATP = 5-phospho-alpha-D-ribose 1-diphosphate + AMP + H(+)</text>
        <dbReference type="Rhea" id="RHEA:15609"/>
        <dbReference type="ChEBI" id="CHEBI:15378"/>
        <dbReference type="ChEBI" id="CHEBI:30616"/>
        <dbReference type="ChEBI" id="CHEBI:58017"/>
        <dbReference type="ChEBI" id="CHEBI:78346"/>
        <dbReference type="ChEBI" id="CHEBI:456215"/>
        <dbReference type="EC" id="2.7.6.1"/>
    </reaction>
</comment>
<evidence type="ECO:0000256" key="5">
    <source>
        <dbReference type="ARBA" id="ARBA00022777"/>
    </source>
</evidence>
<dbReference type="EC" id="2.7.6.1" evidence="1"/>
<name>A0A217EYL8_9SPHN</name>
<keyword evidence="5" id="KW-0418">Kinase</keyword>
<evidence type="ECO:0000256" key="7">
    <source>
        <dbReference type="ARBA" id="ARBA00049535"/>
    </source>
</evidence>
<protein>
    <recommendedName>
        <fullName evidence="1">ribose-phosphate diphosphokinase</fullName>
        <ecNumber evidence="1">2.7.6.1</ecNumber>
    </recommendedName>
</protein>
<dbReference type="Proteomes" id="UP000195807">
    <property type="component" value="Plasmid pCME4A9II"/>
</dbReference>
<dbReference type="SMART" id="SM01400">
    <property type="entry name" value="Pribosyltran_N"/>
    <property type="match status" value="1"/>
</dbReference>
<dbReference type="STRING" id="450378.GCA_001661675_03575"/>
<keyword evidence="6" id="KW-0067">ATP-binding</keyword>
<evidence type="ECO:0000256" key="8">
    <source>
        <dbReference type="RuleBase" id="RU004324"/>
    </source>
</evidence>
<evidence type="ECO:0000256" key="4">
    <source>
        <dbReference type="ARBA" id="ARBA00022741"/>
    </source>
</evidence>
<reference evidence="11 12" key="1">
    <citation type="submission" date="2017-01" db="EMBL/GenBank/DDBJ databases">
        <title>Complete genome sequence of esterase-producing bacterium Croceicoccus marinus E4A9.</title>
        <authorList>
            <person name="Wu Y.-H."/>
            <person name="Cheng H."/>
            <person name="Xu L."/>
            <person name="Huo Y.-Y."/>
            <person name="Wang C.-S."/>
            <person name="Xu X.-W."/>
        </authorList>
    </citation>
    <scope>NUCLEOTIDE SEQUENCE [LARGE SCALE GENOMIC DNA]</scope>
    <source>
        <strain evidence="11 12">E4A9</strain>
        <plasmid evidence="12">Plasmid pcme4a9ii</plasmid>
    </source>
</reference>
<gene>
    <name evidence="11" type="ORF">A9D14_17795</name>
</gene>
<dbReference type="InterPro" id="IPR029099">
    <property type="entry name" value="Pribosyltran_N"/>
</dbReference>
<dbReference type="GO" id="GO:0006015">
    <property type="term" value="P:5-phosphoribose 1-diphosphate biosynthetic process"/>
    <property type="evidence" value="ECO:0007669"/>
    <property type="project" value="TreeGrafter"/>
</dbReference>
<evidence type="ECO:0000313" key="11">
    <source>
        <dbReference type="EMBL" id="ARU18217.1"/>
    </source>
</evidence>
<dbReference type="GO" id="GO:0002189">
    <property type="term" value="C:ribose phosphate diphosphokinase complex"/>
    <property type="evidence" value="ECO:0007669"/>
    <property type="project" value="TreeGrafter"/>
</dbReference>
<dbReference type="InterPro" id="IPR000836">
    <property type="entry name" value="PRTase_dom"/>
</dbReference>
<dbReference type="KEGG" id="cman:A9D14_17795"/>
<evidence type="ECO:0000259" key="10">
    <source>
        <dbReference type="Pfam" id="PF13793"/>
    </source>
</evidence>
<dbReference type="PANTHER" id="PTHR10210:SF32">
    <property type="entry name" value="RIBOSE-PHOSPHATE PYROPHOSPHOKINASE 2"/>
    <property type="match status" value="1"/>
</dbReference>